<accession>A0ACD3A243</accession>
<dbReference type="EMBL" id="ML208997">
    <property type="protein sequence ID" value="TFK59374.1"/>
    <property type="molecule type" value="Genomic_DNA"/>
</dbReference>
<proteinExistence type="predicted"/>
<evidence type="ECO:0000313" key="2">
    <source>
        <dbReference type="Proteomes" id="UP000308600"/>
    </source>
</evidence>
<keyword evidence="2" id="KW-1185">Reference proteome</keyword>
<organism evidence="1 2">
    <name type="scientific">Pluteus cervinus</name>
    <dbReference type="NCBI Taxonomy" id="181527"/>
    <lineage>
        <taxon>Eukaryota</taxon>
        <taxon>Fungi</taxon>
        <taxon>Dikarya</taxon>
        <taxon>Basidiomycota</taxon>
        <taxon>Agaricomycotina</taxon>
        <taxon>Agaricomycetes</taxon>
        <taxon>Agaricomycetidae</taxon>
        <taxon>Agaricales</taxon>
        <taxon>Pluteineae</taxon>
        <taxon>Pluteaceae</taxon>
        <taxon>Pluteus</taxon>
    </lineage>
</organism>
<dbReference type="Proteomes" id="UP000308600">
    <property type="component" value="Unassembled WGS sequence"/>
</dbReference>
<evidence type="ECO:0000313" key="1">
    <source>
        <dbReference type="EMBL" id="TFK59374.1"/>
    </source>
</evidence>
<protein>
    <submittedName>
        <fullName evidence="1">Uncharacterized protein</fullName>
    </submittedName>
</protein>
<reference evidence="1 2" key="1">
    <citation type="journal article" date="2019" name="Nat. Ecol. Evol.">
        <title>Megaphylogeny resolves global patterns of mushroom evolution.</title>
        <authorList>
            <person name="Varga T."/>
            <person name="Krizsan K."/>
            <person name="Foldi C."/>
            <person name="Dima B."/>
            <person name="Sanchez-Garcia M."/>
            <person name="Sanchez-Ramirez S."/>
            <person name="Szollosi G.J."/>
            <person name="Szarkandi J.G."/>
            <person name="Papp V."/>
            <person name="Albert L."/>
            <person name="Andreopoulos W."/>
            <person name="Angelini C."/>
            <person name="Antonin V."/>
            <person name="Barry K.W."/>
            <person name="Bougher N.L."/>
            <person name="Buchanan P."/>
            <person name="Buyck B."/>
            <person name="Bense V."/>
            <person name="Catcheside P."/>
            <person name="Chovatia M."/>
            <person name="Cooper J."/>
            <person name="Damon W."/>
            <person name="Desjardin D."/>
            <person name="Finy P."/>
            <person name="Geml J."/>
            <person name="Haridas S."/>
            <person name="Hughes K."/>
            <person name="Justo A."/>
            <person name="Karasinski D."/>
            <person name="Kautmanova I."/>
            <person name="Kiss B."/>
            <person name="Kocsube S."/>
            <person name="Kotiranta H."/>
            <person name="LaButti K.M."/>
            <person name="Lechner B.E."/>
            <person name="Liimatainen K."/>
            <person name="Lipzen A."/>
            <person name="Lukacs Z."/>
            <person name="Mihaltcheva S."/>
            <person name="Morgado L.N."/>
            <person name="Niskanen T."/>
            <person name="Noordeloos M.E."/>
            <person name="Ohm R.A."/>
            <person name="Ortiz-Santana B."/>
            <person name="Ovrebo C."/>
            <person name="Racz N."/>
            <person name="Riley R."/>
            <person name="Savchenko A."/>
            <person name="Shiryaev A."/>
            <person name="Soop K."/>
            <person name="Spirin V."/>
            <person name="Szebenyi C."/>
            <person name="Tomsovsky M."/>
            <person name="Tulloss R.E."/>
            <person name="Uehling J."/>
            <person name="Grigoriev I.V."/>
            <person name="Vagvolgyi C."/>
            <person name="Papp T."/>
            <person name="Martin F.M."/>
            <person name="Miettinen O."/>
            <person name="Hibbett D.S."/>
            <person name="Nagy L.G."/>
        </authorList>
    </citation>
    <scope>NUCLEOTIDE SEQUENCE [LARGE SCALE GENOMIC DNA]</scope>
    <source>
        <strain evidence="1 2">NL-1719</strain>
    </source>
</reference>
<gene>
    <name evidence="1" type="ORF">BDN72DRAFT_865202</name>
</gene>
<name>A0ACD3A243_9AGAR</name>
<sequence>MAPARTTRSSKAKAGALPYKADPSSPVPPSRDPTPPERSPTPPEPAPSQPRRIPLSQPKAFNETIHLQVVQTLVELVVTFLLPQPRRLGHEKASTTWPLPNGGDTLPNPRRDDFVMVVCDATIPTTWLNDCGALSGAGVDFWRVRAVANRHHLLNTGTIAKDAGTAFCGLDNTVTTTTATERWCSMRTSTASTTWGHGGSSVGRLVWSFVLTTIRQLRFQLPPRMTTSRTSTPLEATSRLYLRLRIKSLPETHDDEDPPCCPMTALNESSSMAGDFLGLSSAHIITSDIGLVFLSLTGDRHPKPKGITATCYAGTRVSPDTTTQNKMLSLLRPPPRPNSFSSSSGSSPRPTTAASRVNVLRGVFDDLKYYLLPQPLPEPRRLYKQRWVHVSASDAGVQPCDNLKNSKYHALPPKHPPNTKVAICGFGILPAPPTQARHSQNS</sequence>